<dbReference type="EMBL" id="CP104013">
    <property type="protein sequence ID" value="UYP47805.1"/>
    <property type="molecule type" value="Genomic_DNA"/>
</dbReference>
<proteinExistence type="predicted"/>
<name>A0ABY6HWD0_9ARCH</name>
<dbReference type="Gene3D" id="2.60.40.790">
    <property type="match status" value="2"/>
</dbReference>
<gene>
    <name evidence="2" type="ORF">NEF87_004090</name>
</gene>
<keyword evidence="3" id="KW-1185">Reference proteome</keyword>
<evidence type="ECO:0000313" key="3">
    <source>
        <dbReference type="Proteomes" id="UP001208689"/>
    </source>
</evidence>
<accession>A0ABY6HWD0</accession>
<protein>
    <recommendedName>
        <fullName evidence="1">SHSP domain-containing protein</fullName>
    </recommendedName>
</protein>
<dbReference type="SUPFAM" id="SSF49764">
    <property type="entry name" value="HSP20-like chaperones"/>
    <property type="match status" value="1"/>
</dbReference>
<dbReference type="InterPro" id="IPR002068">
    <property type="entry name" value="A-crystallin/Hsp20_dom"/>
</dbReference>
<organism evidence="2 3">
    <name type="scientific">Candidatus Lokiarchaeum ossiferum</name>
    <dbReference type="NCBI Taxonomy" id="2951803"/>
    <lineage>
        <taxon>Archaea</taxon>
        <taxon>Promethearchaeati</taxon>
        <taxon>Promethearchaeota</taxon>
        <taxon>Promethearchaeia</taxon>
        <taxon>Promethearchaeales</taxon>
        <taxon>Promethearchaeaceae</taxon>
        <taxon>Candidatus Lokiarchaeum</taxon>
    </lineage>
</organism>
<evidence type="ECO:0000259" key="1">
    <source>
        <dbReference type="Pfam" id="PF00011"/>
    </source>
</evidence>
<dbReference type="CDD" id="cd06464">
    <property type="entry name" value="ACD_sHsps-like"/>
    <property type="match status" value="1"/>
</dbReference>
<sequence>MEDIFDQLDAIIKKMFENLNLGSEDSQDSYSISYRFKSGMDEPEIKVNGELKPEISEQFNKLLADFTSRKFASSPINEEIMLENKNNKPFVDIFDEENHFLIVIELPGIDKKDISLISISSKELELKALDYVEIITLPQNYISDSVKARYKNGVLEITILKDQSTIKTSRIEIN</sequence>
<dbReference type="Pfam" id="PF00011">
    <property type="entry name" value="HSP20"/>
    <property type="match status" value="1"/>
</dbReference>
<reference evidence="2" key="1">
    <citation type="submission" date="2022-09" db="EMBL/GenBank/DDBJ databases">
        <title>Actin cytoskeleton and complex cell architecture in an #Asgard archaeon.</title>
        <authorList>
            <person name="Ponce Toledo R.I."/>
            <person name="Schleper C."/>
            <person name="Rodrigues Oliveira T."/>
            <person name="Wollweber F."/>
            <person name="Xu J."/>
            <person name="Rittmann S."/>
            <person name="Klingl A."/>
            <person name="Pilhofer M."/>
        </authorList>
    </citation>
    <scope>NUCLEOTIDE SEQUENCE</scope>
    <source>
        <strain evidence="2">B-35</strain>
    </source>
</reference>
<feature type="domain" description="SHSP" evidence="1">
    <location>
        <begin position="128"/>
        <end position="173"/>
    </location>
</feature>
<dbReference type="Proteomes" id="UP001208689">
    <property type="component" value="Chromosome"/>
</dbReference>
<dbReference type="InterPro" id="IPR008978">
    <property type="entry name" value="HSP20-like_chaperone"/>
</dbReference>
<evidence type="ECO:0000313" key="2">
    <source>
        <dbReference type="EMBL" id="UYP47805.1"/>
    </source>
</evidence>